<evidence type="ECO:0000313" key="2">
    <source>
        <dbReference type="Proteomes" id="UP001500542"/>
    </source>
</evidence>
<sequence>MAGAPSHKALRRDLWDAYSLWERRVRQHFGHGEAWLSGTFVTHMPRQPELRVVFFPATPSMVGNAVRRGDVGLGLLTLGDVFYMSPQSGGSVETMHAVGGMMDSQVGSPAQKDGWDAMWSLVAEPRSHTQFAAGYVSLTV</sequence>
<name>A0ABN1QM84_9ACTN</name>
<proteinExistence type="predicted"/>
<evidence type="ECO:0000313" key="1">
    <source>
        <dbReference type="EMBL" id="GAA0944574.1"/>
    </source>
</evidence>
<organism evidence="1 2">
    <name type="scientific">Kribbella koreensis</name>
    <dbReference type="NCBI Taxonomy" id="57909"/>
    <lineage>
        <taxon>Bacteria</taxon>
        <taxon>Bacillati</taxon>
        <taxon>Actinomycetota</taxon>
        <taxon>Actinomycetes</taxon>
        <taxon>Propionibacteriales</taxon>
        <taxon>Kribbellaceae</taxon>
        <taxon>Kribbella</taxon>
    </lineage>
</organism>
<dbReference type="EMBL" id="BAAAHK010000008">
    <property type="protein sequence ID" value="GAA0944574.1"/>
    <property type="molecule type" value="Genomic_DNA"/>
</dbReference>
<protein>
    <submittedName>
        <fullName evidence="1">Uncharacterized protein</fullName>
    </submittedName>
</protein>
<reference evidence="1 2" key="1">
    <citation type="journal article" date="2019" name="Int. J. Syst. Evol. Microbiol.">
        <title>The Global Catalogue of Microorganisms (GCM) 10K type strain sequencing project: providing services to taxonomists for standard genome sequencing and annotation.</title>
        <authorList>
            <consortium name="The Broad Institute Genomics Platform"/>
            <consortium name="The Broad Institute Genome Sequencing Center for Infectious Disease"/>
            <person name="Wu L."/>
            <person name="Ma J."/>
        </authorList>
    </citation>
    <scope>NUCLEOTIDE SEQUENCE [LARGE SCALE GENOMIC DNA]</scope>
    <source>
        <strain evidence="1 2">JCM 10977</strain>
    </source>
</reference>
<keyword evidence="2" id="KW-1185">Reference proteome</keyword>
<dbReference type="Proteomes" id="UP001500542">
    <property type="component" value="Unassembled WGS sequence"/>
</dbReference>
<accession>A0ABN1QM84</accession>
<gene>
    <name evidence="1" type="ORF">GCM10009554_38840</name>
</gene>
<comment type="caution">
    <text evidence="1">The sequence shown here is derived from an EMBL/GenBank/DDBJ whole genome shotgun (WGS) entry which is preliminary data.</text>
</comment>